<evidence type="ECO:0000313" key="12">
    <source>
        <dbReference type="Proteomes" id="UP000728032"/>
    </source>
</evidence>
<evidence type="ECO:0000256" key="9">
    <source>
        <dbReference type="SAM" id="MobiDB-lite"/>
    </source>
</evidence>
<reference evidence="11" key="1">
    <citation type="submission" date="2020-11" db="EMBL/GenBank/DDBJ databases">
        <authorList>
            <person name="Tran Van P."/>
        </authorList>
    </citation>
    <scope>NUCLEOTIDE SEQUENCE</scope>
</reference>
<keyword evidence="6" id="KW-0804">Transcription</keyword>
<feature type="domain" description="C2H2-type" evidence="10">
    <location>
        <begin position="290"/>
        <end position="319"/>
    </location>
</feature>
<dbReference type="PROSITE" id="PS50157">
    <property type="entry name" value="ZINC_FINGER_C2H2_2"/>
    <property type="match status" value="8"/>
</dbReference>
<dbReference type="Proteomes" id="UP000728032">
    <property type="component" value="Unassembled WGS sequence"/>
</dbReference>
<dbReference type="Pfam" id="PF00096">
    <property type="entry name" value="zf-C2H2"/>
    <property type="match status" value="4"/>
</dbReference>
<dbReference type="GO" id="GO:0008270">
    <property type="term" value="F:zinc ion binding"/>
    <property type="evidence" value="ECO:0007669"/>
    <property type="project" value="UniProtKB-KW"/>
</dbReference>
<dbReference type="InterPro" id="IPR051061">
    <property type="entry name" value="Zinc_finger_trans_reg"/>
</dbReference>
<evidence type="ECO:0000256" key="4">
    <source>
        <dbReference type="ARBA" id="ARBA00022833"/>
    </source>
</evidence>
<dbReference type="GO" id="GO:0006357">
    <property type="term" value="P:regulation of transcription by RNA polymerase II"/>
    <property type="evidence" value="ECO:0007669"/>
    <property type="project" value="TreeGrafter"/>
</dbReference>
<dbReference type="GO" id="GO:0005634">
    <property type="term" value="C:nucleus"/>
    <property type="evidence" value="ECO:0007669"/>
    <property type="project" value="UniProtKB-SubCell"/>
</dbReference>
<keyword evidence="5" id="KW-0805">Transcription regulation</keyword>
<dbReference type="EMBL" id="CAJPVJ010012549">
    <property type="protein sequence ID" value="CAG2174379.1"/>
    <property type="molecule type" value="Genomic_DNA"/>
</dbReference>
<evidence type="ECO:0000256" key="2">
    <source>
        <dbReference type="ARBA" id="ARBA00022723"/>
    </source>
</evidence>
<organism evidence="11">
    <name type="scientific">Oppiella nova</name>
    <dbReference type="NCBI Taxonomy" id="334625"/>
    <lineage>
        <taxon>Eukaryota</taxon>
        <taxon>Metazoa</taxon>
        <taxon>Ecdysozoa</taxon>
        <taxon>Arthropoda</taxon>
        <taxon>Chelicerata</taxon>
        <taxon>Arachnida</taxon>
        <taxon>Acari</taxon>
        <taxon>Acariformes</taxon>
        <taxon>Sarcoptiformes</taxon>
        <taxon>Oribatida</taxon>
        <taxon>Brachypylina</taxon>
        <taxon>Oppioidea</taxon>
        <taxon>Oppiidae</taxon>
        <taxon>Oppiella</taxon>
    </lineage>
</organism>
<dbReference type="PANTHER" id="PTHR46179:SF13">
    <property type="entry name" value="C2H2-TYPE DOMAIN-CONTAINING PROTEIN"/>
    <property type="match status" value="1"/>
</dbReference>
<keyword evidence="4" id="KW-0862">Zinc</keyword>
<feature type="domain" description="C2H2-type" evidence="10">
    <location>
        <begin position="259"/>
        <end position="285"/>
    </location>
</feature>
<name>A0A7R9MBK5_9ACAR</name>
<comment type="subcellular location">
    <subcellularLocation>
        <location evidence="1">Nucleus</location>
    </subcellularLocation>
</comment>
<feature type="non-terminal residue" evidence="11">
    <location>
        <position position="418"/>
    </location>
</feature>
<dbReference type="OrthoDB" id="6145499at2759"/>
<evidence type="ECO:0000256" key="3">
    <source>
        <dbReference type="ARBA" id="ARBA00022771"/>
    </source>
</evidence>
<evidence type="ECO:0000256" key="7">
    <source>
        <dbReference type="ARBA" id="ARBA00023242"/>
    </source>
</evidence>
<dbReference type="AlphaFoldDB" id="A0A7R9MBK5"/>
<protein>
    <recommendedName>
        <fullName evidence="10">C2H2-type domain-containing protein</fullName>
    </recommendedName>
</protein>
<dbReference type="EMBL" id="OC927374">
    <property type="protein sequence ID" value="CAD7657193.1"/>
    <property type="molecule type" value="Genomic_DNA"/>
</dbReference>
<feature type="domain" description="C2H2-type" evidence="10">
    <location>
        <begin position="197"/>
        <end position="226"/>
    </location>
</feature>
<accession>A0A7R9MBK5</accession>
<dbReference type="SUPFAM" id="SSF57667">
    <property type="entry name" value="beta-beta-alpha zinc fingers"/>
    <property type="match status" value="6"/>
</dbReference>
<dbReference type="PROSITE" id="PS00028">
    <property type="entry name" value="ZINC_FINGER_C2H2_1"/>
    <property type="match status" value="6"/>
</dbReference>
<evidence type="ECO:0000256" key="5">
    <source>
        <dbReference type="ARBA" id="ARBA00023015"/>
    </source>
</evidence>
<feature type="domain" description="C2H2-type" evidence="10">
    <location>
        <begin position="227"/>
        <end position="258"/>
    </location>
</feature>
<dbReference type="InterPro" id="IPR013087">
    <property type="entry name" value="Znf_C2H2_type"/>
</dbReference>
<feature type="domain" description="C2H2-type" evidence="10">
    <location>
        <begin position="382"/>
        <end position="408"/>
    </location>
</feature>
<sequence>TSLKPLLQDITPGGTPKRAKQSLNTSRRAKRSPKVDTSDESDEWQPNDTKKSLKRSKPMSNDYRHTKDKPIKCDVNDCQRDQMKAHMNRHRGVRPYRCSHDSCVKEFSTETGLKLHVRVVHQQYTPFACDYDGCDKRFIHKSLLVKHVSSHTKVRKKGGRRRNLDALKCDYIGCGKVSKTPVNARRHRLTHTTDKPLKCAVDGCDYSCVKADQLSTHMNRHNNVRPHQCTGYEGCRKAYFSASLLQRHVCTAHAVDRQYACDYDGCGKRFTSTKSLRAHRDVHTNVLRQFKCPEPGCDRAFKTENSLHYHRYKHSGRTYRCEWPGCEYSSLDMYAVTRHRKRIHECLQWYACEWPGCEYGSKWNESVLRHREVSHGSGVRKYACVWPECGKRFKVKDVLRGHMLTHKGVIHTCDKVKH</sequence>
<evidence type="ECO:0000259" key="10">
    <source>
        <dbReference type="PROSITE" id="PS50157"/>
    </source>
</evidence>
<keyword evidence="12" id="KW-1185">Reference proteome</keyword>
<keyword evidence="2" id="KW-0479">Metal-binding</keyword>
<dbReference type="PANTHER" id="PTHR46179">
    <property type="entry name" value="ZINC FINGER PROTEIN"/>
    <property type="match status" value="1"/>
</dbReference>
<feature type="domain" description="C2H2-type" evidence="10">
    <location>
        <begin position="96"/>
        <end position="126"/>
    </location>
</feature>
<dbReference type="SMART" id="SM00355">
    <property type="entry name" value="ZnF_C2H2"/>
    <property type="match status" value="11"/>
</dbReference>
<evidence type="ECO:0000256" key="6">
    <source>
        <dbReference type="ARBA" id="ARBA00023163"/>
    </source>
</evidence>
<evidence type="ECO:0000313" key="11">
    <source>
        <dbReference type="EMBL" id="CAD7657193.1"/>
    </source>
</evidence>
<feature type="region of interest" description="Disordered" evidence="9">
    <location>
        <begin position="1"/>
        <end position="68"/>
    </location>
</feature>
<dbReference type="Gene3D" id="3.30.160.60">
    <property type="entry name" value="Classic Zinc Finger"/>
    <property type="match status" value="6"/>
</dbReference>
<dbReference type="InterPro" id="IPR036236">
    <property type="entry name" value="Znf_C2H2_sf"/>
</dbReference>
<gene>
    <name evidence="11" type="ORF">ONB1V03_LOCUS13824</name>
</gene>
<proteinExistence type="predicted"/>
<feature type="domain" description="C2H2-type" evidence="10">
    <location>
        <begin position="127"/>
        <end position="156"/>
    </location>
</feature>
<keyword evidence="7" id="KW-0539">Nucleus</keyword>
<evidence type="ECO:0000256" key="8">
    <source>
        <dbReference type="PROSITE-ProRule" id="PRU00042"/>
    </source>
</evidence>
<feature type="domain" description="C2H2-type" evidence="10">
    <location>
        <begin position="167"/>
        <end position="196"/>
    </location>
</feature>
<keyword evidence="3 8" id="KW-0863">Zinc-finger</keyword>
<evidence type="ECO:0000256" key="1">
    <source>
        <dbReference type="ARBA" id="ARBA00004123"/>
    </source>
</evidence>